<dbReference type="Proteomes" id="UP000694240">
    <property type="component" value="Chromosome 10"/>
</dbReference>
<sequence>MMEYWSTDEAKKRSRIASGNRLSDRDGFEPHRHISCARSYEQLRNLIEGVELYVLCILRETHRKADVTYVNEKAKSIDEEIQRQLDEIEISRSSDGASLDGTNAIGFTRLDEDELFYKVVTPQNGRIFGVGGINTRERGESSTTGVLGRITLERQVITLQEQLASVVEYMKQYMPNDRANNMETGDAAHDQDGAEIHSPNPHVDDEDVVHNLDGEEYEGGDGF</sequence>
<evidence type="ECO:0000313" key="3">
    <source>
        <dbReference type="Proteomes" id="UP000694240"/>
    </source>
</evidence>
<evidence type="ECO:0000313" key="2">
    <source>
        <dbReference type="EMBL" id="KAG7559304.1"/>
    </source>
</evidence>
<accession>A0A8T1ZLI5</accession>
<name>A0A8T1ZLI5_9BRAS</name>
<feature type="compositionally biased region" description="Basic and acidic residues" evidence="1">
    <location>
        <begin position="186"/>
        <end position="195"/>
    </location>
</feature>
<protein>
    <submittedName>
        <fullName evidence="2">Putative transposase Ptta/En/Spm plant</fullName>
    </submittedName>
</protein>
<reference evidence="2 3" key="1">
    <citation type="submission" date="2020-12" db="EMBL/GenBank/DDBJ databases">
        <title>Concerted genomic and epigenomic changes stabilize Arabidopsis allopolyploids.</title>
        <authorList>
            <person name="Chen Z."/>
        </authorList>
    </citation>
    <scope>NUCLEOTIDE SEQUENCE [LARGE SCALE GENOMIC DNA]</scope>
    <source>
        <strain evidence="2">Allo738</strain>
        <tissue evidence="2">Leaf</tissue>
    </source>
</reference>
<organism evidence="2 3">
    <name type="scientific">Arabidopsis thaliana x Arabidopsis arenosa</name>
    <dbReference type="NCBI Taxonomy" id="1240361"/>
    <lineage>
        <taxon>Eukaryota</taxon>
        <taxon>Viridiplantae</taxon>
        <taxon>Streptophyta</taxon>
        <taxon>Embryophyta</taxon>
        <taxon>Tracheophyta</taxon>
        <taxon>Spermatophyta</taxon>
        <taxon>Magnoliopsida</taxon>
        <taxon>eudicotyledons</taxon>
        <taxon>Gunneridae</taxon>
        <taxon>Pentapetalae</taxon>
        <taxon>rosids</taxon>
        <taxon>malvids</taxon>
        <taxon>Brassicales</taxon>
        <taxon>Brassicaceae</taxon>
        <taxon>Camelineae</taxon>
        <taxon>Arabidopsis</taxon>
    </lineage>
</organism>
<evidence type="ECO:0000256" key="1">
    <source>
        <dbReference type="SAM" id="MobiDB-lite"/>
    </source>
</evidence>
<keyword evidence="3" id="KW-1185">Reference proteome</keyword>
<dbReference type="EMBL" id="JAEFBK010000010">
    <property type="protein sequence ID" value="KAG7559304.1"/>
    <property type="molecule type" value="Genomic_DNA"/>
</dbReference>
<dbReference type="InterPro" id="IPR004252">
    <property type="entry name" value="Probable_transposase_24"/>
</dbReference>
<proteinExistence type="predicted"/>
<dbReference type="AlphaFoldDB" id="A0A8T1ZLI5"/>
<dbReference type="Pfam" id="PF03004">
    <property type="entry name" value="Transposase_24"/>
    <property type="match status" value="1"/>
</dbReference>
<gene>
    <name evidence="2" type="ORF">ISN45_Aa05g008990</name>
</gene>
<feature type="region of interest" description="Disordered" evidence="1">
    <location>
        <begin position="177"/>
        <end position="207"/>
    </location>
</feature>
<comment type="caution">
    <text evidence="2">The sequence shown here is derived from an EMBL/GenBank/DDBJ whole genome shotgun (WGS) entry which is preliminary data.</text>
</comment>